<dbReference type="InterPro" id="IPR001229">
    <property type="entry name" value="Jacalin-like_lectin_dom"/>
</dbReference>
<evidence type="ECO:0000313" key="4">
    <source>
        <dbReference type="EMBL" id="KAF0928210.1"/>
    </source>
</evidence>
<proteinExistence type="predicted"/>
<dbReference type="InterPro" id="IPR036404">
    <property type="entry name" value="Jacalin-like_lectin_dom_sf"/>
</dbReference>
<evidence type="ECO:0000313" key="5">
    <source>
        <dbReference type="Proteomes" id="UP000479710"/>
    </source>
</evidence>
<organism evidence="4 5">
    <name type="scientific">Oryza meyeriana var. granulata</name>
    <dbReference type="NCBI Taxonomy" id="110450"/>
    <lineage>
        <taxon>Eukaryota</taxon>
        <taxon>Viridiplantae</taxon>
        <taxon>Streptophyta</taxon>
        <taxon>Embryophyta</taxon>
        <taxon>Tracheophyta</taxon>
        <taxon>Spermatophyta</taxon>
        <taxon>Magnoliopsida</taxon>
        <taxon>Liliopsida</taxon>
        <taxon>Poales</taxon>
        <taxon>Poaceae</taxon>
        <taxon>BOP clade</taxon>
        <taxon>Oryzoideae</taxon>
        <taxon>Oryzeae</taxon>
        <taxon>Oryzinae</taxon>
        <taxon>Oryza</taxon>
        <taxon>Oryza meyeriana</taxon>
    </lineage>
</organism>
<feature type="domain" description="Jacalin-type lectin" evidence="3">
    <location>
        <begin position="7"/>
        <end position="154"/>
    </location>
</feature>
<dbReference type="PROSITE" id="PS51752">
    <property type="entry name" value="JACALIN_LECTIN"/>
    <property type="match status" value="1"/>
</dbReference>
<dbReference type="AlphaFoldDB" id="A0A6G1EU93"/>
<dbReference type="SUPFAM" id="SSF51101">
    <property type="entry name" value="Mannose-binding lectins"/>
    <property type="match status" value="1"/>
</dbReference>
<evidence type="ECO:0000256" key="2">
    <source>
        <dbReference type="SAM" id="Coils"/>
    </source>
</evidence>
<dbReference type="CDD" id="cd09612">
    <property type="entry name" value="Jacalin"/>
    <property type="match status" value="1"/>
</dbReference>
<dbReference type="GO" id="GO:0030246">
    <property type="term" value="F:carbohydrate binding"/>
    <property type="evidence" value="ECO:0007669"/>
    <property type="project" value="UniProtKB-KW"/>
</dbReference>
<keyword evidence="2" id="KW-0175">Coiled coil</keyword>
<dbReference type="PANTHER" id="PTHR47293">
    <property type="entry name" value="JACALIN-RELATED LECTIN 3"/>
    <property type="match status" value="1"/>
</dbReference>
<dbReference type="OrthoDB" id="680290at2759"/>
<feature type="coiled-coil region" evidence="2">
    <location>
        <begin position="180"/>
        <end position="428"/>
    </location>
</feature>
<dbReference type="Proteomes" id="UP000479710">
    <property type="component" value="Unassembled WGS sequence"/>
</dbReference>
<dbReference type="Gene3D" id="2.100.10.30">
    <property type="entry name" value="Jacalin-like lectin domain"/>
    <property type="match status" value="1"/>
</dbReference>
<gene>
    <name evidence="4" type="ORF">E2562_038298</name>
</gene>
<evidence type="ECO:0000256" key="1">
    <source>
        <dbReference type="ARBA" id="ARBA00022734"/>
    </source>
</evidence>
<dbReference type="EMBL" id="SPHZ02000003">
    <property type="protein sequence ID" value="KAF0928210.1"/>
    <property type="molecule type" value="Genomic_DNA"/>
</dbReference>
<dbReference type="SMART" id="SM00915">
    <property type="entry name" value="Jacalin"/>
    <property type="match status" value="1"/>
</dbReference>
<evidence type="ECO:0000259" key="3">
    <source>
        <dbReference type="PROSITE" id="PS51752"/>
    </source>
</evidence>
<dbReference type="Pfam" id="PF01419">
    <property type="entry name" value="Jacalin"/>
    <property type="match status" value="1"/>
</dbReference>
<name>A0A6G1EU93_9ORYZ</name>
<keyword evidence="1" id="KW-0430">Lectin</keyword>
<keyword evidence="5" id="KW-1185">Reference proteome</keyword>
<comment type="caution">
    <text evidence="4">The sequence shown here is derived from an EMBL/GenBank/DDBJ whole genome shotgun (WGS) entry which is preliminary data.</text>
</comment>
<accession>A0A6G1EU93</accession>
<dbReference type="PANTHER" id="PTHR47293:SF15">
    <property type="entry name" value="JACALIN-RELATED LECTIN 19"/>
    <property type="match status" value="1"/>
</dbReference>
<protein>
    <recommendedName>
        <fullName evidence="3">Jacalin-type lectin domain-containing protein</fullName>
    </recommendedName>
</protein>
<sequence>MALTLVRVKVGPWGGTGGSAWDEGGHDASGGSYTGIRSMAIGSSWCVDSMLFEYDDNGKPVKGSLYGEENPGAQEELDFPGEFLTHVSGYHDNYLRSLQFRSNRNRTFGPYGAKNINNEDWSPFEVSMEGAGSIVGFSGRSGNSINAIGVYIAVWSPQRFYDKMQTQDVVAYRTSPLHLQLRALHEVEQQKREREEEERQRIQKVVQEQWNLEEELRMYLDDIKREREEEERQREEEERQRTQKVDLEEELRMYLDDIKREEEECQRTQKVDLEEELQAYLDDIKREKEERQRTQKVVQEQRDFKEELQTYFDDIKREEEERQHRQKVVQEQRDFKEELQTYFDDIKREEEERQHRQKVVQEQRDLEEELRAYLDDIKKDKSWPMFKLKQQEQIQVLEELVKPQQRERQRLRKEIRGQQERLRTLQALHKGHGRQAQIETERLQKLQQDLHSTSDFVEHVSQFIKEMKRQYHGY</sequence>
<reference evidence="4 5" key="1">
    <citation type="submission" date="2019-11" db="EMBL/GenBank/DDBJ databases">
        <title>Whole genome sequence of Oryza granulata.</title>
        <authorList>
            <person name="Li W."/>
        </authorList>
    </citation>
    <scope>NUCLEOTIDE SEQUENCE [LARGE SCALE GENOMIC DNA]</scope>
    <source>
        <strain evidence="5">cv. Menghai</strain>
        <tissue evidence="4">Leaf</tissue>
    </source>
</reference>
<dbReference type="InterPro" id="IPR033734">
    <property type="entry name" value="Jacalin-like_lectin_dom_plant"/>
</dbReference>